<feature type="non-terminal residue" evidence="1">
    <location>
        <position position="63"/>
    </location>
</feature>
<dbReference type="AlphaFoldDB" id="X1LAH5"/>
<sequence length="63" mass="7747">SDQWKVNEKRRVIENISVLFKTVERQIEDIIKKNKFYTQSEILKSRVFNDLTEPFENHFKYLI</sequence>
<dbReference type="EMBL" id="BARU01048819">
    <property type="protein sequence ID" value="GAH99424.1"/>
    <property type="molecule type" value="Genomic_DNA"/>
</dbReference>
<comment type="caution">
    <text evidence="1">The sequence shown here is derived from an EMBL/GenBank/DDBJ whole genome shotgun (WGS) entry which is preliminary data.</text>
</comment>
<accession>X1LAH5</accession>
<organism evidence="1">
    <name type="scientific">marine sediment metagenome</name>
    <dbReference type="NCBI Taxonomy" id="412755"/>
    <lineage>
        <taxon>unclassified sequences</taxon>
        <taxon>metagenomes</taxon>
        <taxon>ecological metagenomes</taxon>
    </lineage>
</organism>
<evidence type="ECO:0000313" key="1">
    <source>
        <dbReference type="EMBL" id="GAH99424.1"/>
    </source>
</evidence>
<name>X1LAH5_9ZZZZ</name>
<feature type="non-terminal residue" evidence="1">
    <location>
        <position position="1"/>
    </location>
</feature>
<gene>
    <name evidence="1" type="ORF">S03H2_72318</name>
</gene>
<protein>
    <submittedName>
        <fullName evidence="1">Uncharacterized protein</fullName>
    </submittedName>
</protein>
<reference evidence="1" key="1">
    <citation type="journal article" date="2014" name="Front. Microbiol.">
        <title>High frequency of phylogenetically diverse reductive dehalogenase-homologous genes in deep subseafloor sedimentary metagenomes.</title>
        <authorList>
            <person name="Kawai M."/>
            <person name="Futagami T."/>
            <person name="Toyoda A."/>
            <person name="Takaki Y."/>
            <person name="Nishi S."/>
            <person name="Hori S."/>
            <person name="Arai W."/>
            <person name="Tsubouchi T."/>
            <person name="Morono Y."/>
            <person name="Uchiyama I."/>
            <person name="Ito T."/>
            <person name="Fujiyama A."/>
            <person name="Inagaki F."/>
            <person name="Takami H."/>
        </authorList>
    </citation>
    <scope>NUCLEOTIDE SEQUENCE</scope>
    <source>
        <strain evidence="1">Expedition CK06-06</strain>
    </source>
</reference>
<proteinExistence type="predicted"/>